<keyword evidence="1" id="KW-0732">Signal</keyword>
<dbReference type="HOGENOM" id="CLU_015931_1_0_10"/>
<evidence type="ECO:0000313" key="3">
    <source>
        <dbReference type="Proteomes" id="UP000003844"/>
    </source>
</evidence>
<dbReference type="RefSeq" id="WP_006989376.1">
    <property type="nucleotide sequence ID" value="NZ_JH594606.1"/>
</dbReference>
<dbReference type="Pfam" id="PF18939">
    <property type="entry name" value="DUF5686"/>
    <property type="match status" value="1"/>
</dbReference>
<evidence type="ECO:0008006" key="4">
    <source>
        <dbReference type="Google" id="ProtNLM"/>
    </source>
</evidence>
<reference evidence="3" key="1">
    <citation type="journal article" date="2012" name="Stand. Genomic Sci.">
        <title>Genome sequence of the Antarctic rhodopsins-containing flavobacterium Gillisia limnaea type strain (R-8282(T)).</title>
        <authorList>
            <person name="Riedel T."/>
            <person name="Held B."/>
            <person name="Nolan M."/>
            <person name="Lucas S."/>
            <person name="Lapidus A."/>
            <person name="Tice H."/>
            <person name="Del Rio T.G."/>
            <person name="Cheng J.F."/>
            <person name="Han C."/>
            <person name="Tapia R."/>
            <person name="Goodwin L.A."/>
            <person name="Pitluck S."/>
            <person name="Liolios K."/>
            <person name="Mavromatis K."/>
            <person name="Pagani I."/>
            <person name="Ivanova N."/>
            <person name="Mikhailova N."/>
            <person name="Pati A."/>
            <person name="Chen A."/>
            <person name="Palaniappan K."/>
            <person name="Land M."/>
            <person name="Rohde M."/>
            <person name="Tindall B.J."/>
            <person name="Detter J.C."/>
            <person name="Goker M."/>
            <person name="Bristow J."/>
            <person name="Eisen J.A."/>
            <person name="Markowitz V."/>
            <person name="Hugenholtz P."/>
            <person name="Kyrpides N.C."/>
            <person name="Klenk H.P."/>
            <person name="Woyke T."/>
        </authorList>
    </citation>
    <scope>NUCLEOTIDE SEQUENCE [LARGE SCALE GENOMIC DNA]</scope>
    <source>
        <strain evidence="3">DSM 15749 / LMG 21470 / R-8282</strain>
    </source>
</reference>
<protein>
    <recommendedName>
        <fullName evidence="4">Carboxypeptidase-like regulatory domain-containing protein</fullName>
    </recommendedName>
</protein>
<sequence length="821" mass="93670">MRLFLLLLIILSAPTISAQKIITGVVLNSETQEPLPYATVQLSPENETLTNIDGTFQLNTQTQDSTFTVSYIGFYSQQISLSSEKENYEIQLLPREEMLNEVVLYSGKDPANELIKKAIEKKSINDPERRLKSYQFKSYNKFIIDNQDRGFRVETDTSNLDIKTIINQGRSYLSEKVSTHLYEAPGSQLEIVEGIKTAGFKKPVYDILSLDVQAFSLYREDYVIFKTDYAGPLSKNALKNYSYKVLDTVTNENRPAFVIYFKPKREKTVAGLEGILYLDTVSFAIQKARAQLLGAVELEINHFYDFYENENIWFPSNQSVTLKPGKGGKDISVFGGSISVGTLQRQKSILNDFLSTGEVEENLYLTSKTTYYDRKFNLELNLKKSQPAIYVPEDASRKSVNFWEGNRQEPFTLEDEFTALRVERMIRMRDIERKIEVKKAISNGYYPIGAIDFDLGQFVNYNKYEGIRLGIGGKTNPNFSTKFRLEGHVAYGFKDREFKYGLGAGALLNQRTGTWFNAKYSKGIREIASHNYIQGINEFSILRPRFANIDYFYRHKTFQTSVEHRLAPNINTELMVSTSDISQIEDYAFLNNGKVYRDFTISEAKIGILWRPFSKFVNTPESHAVVAKGYPQFTGQISQSFADFLGGDFNFTKIGLKAEYQINRINQSSTKFTLGGNQSFGDIPLTQAFHASPNQPNSPDIPGRFSVAGGLVFETMFFNEFFSERQVALHMRHTFRPISITEKIRPEFSIISRHVIGDFKNMAPHQNIEFKSLKEGFSEAGLELSKIYAGFGLSVAYRYGAYHLPTFKENFAFKFTFSLTL</sequence>
<dbReference type="eggNOG" id="COG4775">
    <property type="taxonomic scope" value="Bacteria"/>
</dbReference>
<name>H2BX78_GILLR</name>
<dbReference type="SUPFAM" id="SSF49464">
    <property type="entry name" value="Carboxypeptidase regulatory domain-like"/>
    <property type="match status" value="1"/>
</dbReference>
<dbReference type="Proteomes" id="UP000003844">
    <property type="component" value="Unassembled WGS sequence"/>
</dbReference>
<evidence type="ECO:0000256" key="1">
    <source>
        <dbReference type="SAM" id="SignalP"/>
    </source>
</evidence>
<organism evidence="2 3">
    <name type="scientific">Gillisia limnaea (strain DSM 15749 / LMG 21470 / R-8282)</name>
    <dbReference type="NCBI Taxonomy" id="865937"/>
    <lineage>
        <taxon>Bacteria</taxon>
        <taxon>Pseudomonadati</taxon>
        <taxon>Bacteroidota</taxon>
        <taxon>Flavobacteriia</taxon>
        <taxon>Flavobacteriales</taxon>
        <taxon>Flavobacteriaceae</taxon>
        <taxon>Gillisia</taxon>
    </lineage>
</organism>
<dbReference type="Pfam" id="PF13715">
    <property type="entry name" value="CarbopepD_reg_2"/>
    <property type="match status" value="1"/>
</dbReference>
<feature type="signal peptide" evidence="1">
    <location>
        <begin position="1"/>
        <end position="18"/>
    </location>
</feature>
<gene>
    <name evidence="2" type="ORF">Gilli_2442</name>
</gene>
<proteinExistence type="predicted"/>
<feature type="chain" id="PRO_5003560416" description="Carboxypeptidase-like regulatory domain-containing protein" evidence="1">
    <location>
        <begin position="19"/>
        <end position="821"/>
    </location>
</feature>
<dbReference type="EMBL" id="JH594606">
    <property type="protein sequence ID" value="EHQ03068.1"/>
    <property type="molecule type" value="Genomic_DNA"/>
</dbReference>
<dbReference type="Gene3D" id="2.60.40.1120">
    <property type="entry name" value="Carboxypeptidase-like, regulatory domain"/>
    <property type="match status" value="1"/>
</dbReference>
<dbReference type="STRING" id="865937.Gilli_2442"/>
<dbReference type="OrthoDB" id="983143at2"/>
<accession>H2BX78</accession>
<dbReference type="AlphaFoldDB" id="H2BX78"/>
<dbReference type="InterPro" id="IPR008969">
    <property type="entry name" value="CarboxyPept-like_regulatory"/>
</dbReference>
<keyword evidence="3" id="KW-1185">Reference proteome</keyword>
<dbReference type="InterPro" id="IPR043741">
    <property type="entry name" value="DUF5686"/>
</dbReference>
<evidence type="ECO:0000313" key="2">
    <source>
        <dbReference type="EMBL" id="EHQ03068.1"/>
    </source>
</evidence>